<evidence type="ECO:0000313" key="1">
    <source>
        <dbReference type="EMBL" id="ABS77513.1"/>
    </source>
</evidence>
<accession>A9KCE5</accession>
<sequence>MFFNVLQSNPLSNASMWLIRTFREHPRGTLATLGFFVGATSQLSSPSLGPDPEVFCLEEACQWAVFLLEIAGSAGKIMIYSTLGYLLGRAQPEAQLEYARSNQPVLLNSQTLRFLESENIQNRQSLNLSGAWRSSDNSDNDDDNDNAYLQVLRNA</sequence>
<dbReference type="KEGG" id="cbd:CBUD_1069"/>
<dbReference type="HOGENOM" id="CLU_1746566_0_0_6"/>
<name>A9KCE5_COXBN</name>
<reference evidence="1 2" key="1">
    <citation type="journal article" date="2009" name="Infect. Immun.">
        <title>Comparative genomics reveal extensive transposon-mediated genomic plasticity and diversity among potential effector proteins within the genus Coxiella.</title>
        <authorList>
            <person name="Beare P.A."/>
            <person name="Unsworth N."/>
            <person name="Andoh M."/>
            <person name="Voth D.E."/>
            <person name="Omsland A."/>
            <person name="Gilk S.D."/>
            <person name="Williams K.P."/>
            <person name="Sobral B.W."/>
            <person name="Kupko J.J.III."/>
            <person name="Porcella S.F."/>
            <person name="Samuel J.E."/>
            <person name="Heinzen R.A."/>
        </authorList>
    </citation>
    <scope>NUCLEOTIDE SEQUENCE [LARGE SCALE GENOMIC DNA]</scope>
    <source>
        <strain evidence="1 2">Dugway 5J108-111</strain>
    </source>
</reference>
<dbReference type="Proteomes" id="UP000008555">
    <property type="component" value="Chromosome"/>
</dbReference>
<dbReference type="AlphaFoldDB" id="A9KCE5"/>
<gene>
    <name evidence="1" type="ordered locus">CBUD_1069</name>
</gene>
<protein>
    <submittedName>
        <fullName evidence="1">Hypothetical membrane associated protein</fullName>
    </submittedName>
</protein>
<evidence type="ECO:0000313" key="2">
    <source>
        <dbReference type="Proteomes" id="UP000008555"/>
    </source>
</evidence>
<dbReference type="RefSeq" id="WP_005768564.1">
    <property type="nucleotide sequence ID" value="NC_009727.1"/>
</dbReference>
<proteinExistence type="predicted"/>
<organism evidence="1 2">
    <name type="scientific">Coxiella burnetii (strain Dugway 5J108-111)</name>
    <dbReference type="NCBI Taxonomy" id="434922"/>
    <lineage>
        <taxon>Bacteria</taxon>
        <taxon>Pseudomonadati</taxon>
        <taxon>Pseudomonadota</taxon>
        <taxon>Gammaproteobacteria</taxon>
        <taxon>Legionellales</taxon>
        <taxon>Coxiellaceae</taxon>
        <taxon>Coxiella</taxon>
    </lineage>
</organism>
<dbReference type="EMBL" id="CP000733">
    <property type="protein sequence ID" value="ABS77513.1"/>
    <property type="molecule type" value="Genomic_DNA"/>
</dbReference>